<evidence type="ECO:0000259" key="2">
    <source>
        <dbReference type="Pfam" id="PF09937"/>
    </source>
</evidence>
<feature type="compositionally biased region" description="Pro residues" evidence="1">
    <location>
        <begin position="452"/>
        <end position="462"/>
    </location>
</feature>
<protein>
    <submittedName>
        <fullName evidence="3">DUF2169 domain-containing protein</fullName>
    </submittedName>
</protein>
<dbReference type="InterPro" id="IPR018683">
    <property type="entry name" value="DUF2169"/>
</dbReference>
<feature type="compositionally biased region" description="Pro residues" evidence="1">
    <location>
        <begin position="524"/>
        <end position="536"/>
    </location>
</feature>
<dbReference type="RefSeq" id="WP_272428131.1">
    <property type="nucleotide sequence ID" value="NZ_JAGTJJ010000086.1"/>
</dbReference>
<feature type="domain" description="DUF2169" evidence="2">
    <location>
        <begin position="23"/>
        <end position="295"/>
    </location>
</feature>
<dbReference type="EMBL" id="JAGTJJ010000086">
    <property type="protein sequence ID" value="MDC3988870.1"/>
    <property type="molecule type" value="Genomic_DNA"/>
</dbReference>
<dbReference type="Pfam" id="PF09937">
    <property type="entry name" value="DUF2169"/>
    <property type="match status" value="1"/>
</dbReference>
<proteinExistence type="predicted"/>
<organism evidence="3 4">
    <name type="scientific">Polyangium jinanense</name>
    <dbReference type="NCBI Taxonomy" id="2829994"/>
    <lineage>
        <taxon>Bacteria</taxon>
        <taxon>Pseudomonadati</taxon>
        <taxon>Myxococcota</taxon>
        <taxon>Polyangia</taxon>
        <taxon>Polyangiales</taxon>
        <taxon>Polyangiaceae</taxon>
        <taxon>Polyangium</taxon>
    </lineage>
</organism>
<evidence type="ECO:0000313" key="4">
    <source>
        <dbReference type="Proteomes" id="UP001151081"/>
    </source>
</evidence>
<dbReference type="Proteomes" id="UP001151081">
    <property type="component" value="Unassembled WGS sequence"/>
</dbReference>
<accession>A0A9X3XGB9</accession>
<feature type="region of interest" description="Disordered" evidence="1">
    <location>
        <begin position="716"/>
        <end position="742"/>
    </location>
</feature>
<feature type="compositionally biased region" description="Pro residues" evidence="1">
    <location>
        <begin position="480"/>
        <end position="500"/>
    </location>
</feature>
<dbReference type="AlphaFoldDB" id="A0A9X3XGB9"/>
<keyword evidence="4" id="KW-1185">Reference proteome</keyword>
<gene>
    <name evidence="3" type="ORF">KEG57_50860</name>
</gene>
<sequence>MEIRSFCPFPAAAFVWEAAPGGHSLTILVKATFLLVHGAEATIAPAQDEPAGDVPWDNEPGASLRLSTDFVPLKPRTDVLVAGHAFAPKGAPVTELSCRIEIGDFAKGLRLVGDRRYTPGPGGLSAGPPAAFTRMPLRYERAARGEGNPVGIDLAAAPVRDAMAVANVVTSTGQTPGLGPLAPGWPQRRKLVTEEGHKWATAARGEDAGPAPEGFDFGFFQAAPSDQQIPLLRPGATLVLEHLHPTLERLETRLPAARPQAFRIDPKTGRVSEIALRCDTLTIDTDRGRMSLVFRGLTDVPAKAPIAVGTLVVASHPQGKRVRPADIEKVVRQGGSLEDVAGAPEKHPLEMRHDTRPIGQVRAGGTTSSSASAKAPALPFRPAAPGAPAPAAPSAPPRPSSALPFGSGTVHVGAPAAVVVRPATPFERTSVPPPPPTPALAKPAEELDIEPDPPTPARPSAPPLSARVLPFGSVTLGPSATPPKVSPATPFQPPAVPPRPQAKEAPRVLPSAGLPFVPAEAAPPSSPAPASVPPPAPVPASAAPIPFSPKDAVKPALVTLPTIPLEPKPPEPEQGEPALPGAALLLPLPLEKYASIAAEIAGPTVDVGMTLRRHGLDEEKWARIVAESMPIIAEDAGRGEGALLEAFDRIYVARMEALGRTVDVRGHARLSVAAAHGKLSRCLEELGLGRADLLPLRRSLGRKATKDPAFAAELRAATEAERAASPPPEVGLFKPPRRARNS</sequence>
<reference evidence="3 4" key="1">
    <citation type="submission" date="2021-04" db="EMBL/GenBank/DDBJ databases">
        <title>Genome analysis of Polyangium sp.</title>
        <authorList>
            <person name="Li Y."/>
            <person name="Wang J."/>
        </authorList>
    </citation>
    <scope>NUCLEOTIDE SEQUENCE [LARGE SCALE GENOMIC DNA]</scope>
    <source>
        <strain evidence="3 4">SDU14</strain>
    </source>
</reference>
<feature type="region of interest" description="Disordered" evidence="1">
    <location>
        <begin position="426"/>
        <end position="536"/>
    </location>
</feature>
<name>A0A9X3XGB9_9BACT</name>
<comment type="caution">
    <text evidence="3">The sequence shown here is derived from an EMBL/GenBank/DDBJ whole genome shotgun (WGS) entry which is preliminary data.</text>
</comment>
<evidence type="ECO:0000313" key="3">
    <source>
        <dbReference type="EMBL" id="MDC3988870.1"/>
    </source>
</evidence>
<feature type="compositionally biased region" description="Basic and acidic residues" evidence="1">
    <location>
        <begin position="344"/>
        <end position="356"/>
    </location>
</feature>
<feature type="compositionally biased region" description="Low complexity" evidence="1">
    <location>
        <begin position="363"/>
        <end position="384"/>
    </location>
</feature>
<feature type="compositionally biased region" description="Pro residues" evidence="1">
    <location>
        <begin position="385"/>
        <end position="399"/>
    </location>
</feature>
<feature type="region of interest" description="Disordered" evidence="1">
    <location>
        <begin position="333"/>
        <end position="407"/>
    </location>
</feature>
<evidence type="ECO:0000256" key="1">
    <source>
        <dbReference type="SAM" id="MobiDB-lite"/>
    </source>
</evidence>